<evidence type="ECO:0000256" key="1">
    <source>
        <dbReference type="SAM" id="Phobius"/>
    </source>
</evidence>
<keyword evidence="1" id="KW-0812">Transmembrane</keyword>
<sequence>MIPRMLTYLLLGIVLLAGVAYFLPQYIHYIWIALSVAFVFGLAMLVYIYGKRVLLLMKELKKD</sequence>
<dbReference type="RefSeq" id="WP_354218251.1">
    <property type="nucleotide sequence ID" value="NZ_JBEPMX010000001.1"/>
</dbReference>
<organism evidence="2 3">
    <name type="scientific">Alkalibacillus flavidus</name>
    <dbReference type="NCBI Taxonomy" id="546021"/>
    <lineage>
        <taxon>Bacteria</taxon>
        <taxon>Bacillati</taxon>
        <taxon>Bacillota</taxon>
        <taxon>Bacilli</taxon>
        <taxon>Bacillales</taxon>
        <taxon>Bacillaceae</taxon>
        <taxon>Alkalibacillus</taxon>
    </lineage>
</organism>
<evidence type="ECO:0000313" key="2">
    <source>
        <dbReference type="EMBL" id="MET3681927.1"/>
    </source>
</evidence>
<gene>
    <name evidence="2" type="ORF">ABID56_000006</name>
</gene>
<protein>
    <submittedName>
        <fullName evidence="2">Membrane protein YccC</fullName>
    </submittedName>
</protein>
<keyword evidence="1" id="KW-1133">Transmembrane helix</keyword>
<dbReference type="EMBL" id="JBEPMX010000001">
    <property type="protein sequence ID" value="MET3681927.1"/>
    <property type="molecule type" value="Genomic_DNA"/>
</dbReference>
<feature type="transmembrane region" description="Helical" evidence="1">
    <location>
        <begin position="5"/>
        <end position="23"/>
    </location>
</feature>
<keyword evidence="3" id="KW-1185">Reference proteome</keyword>
<feature type="transmembrane region" description="Helical" evidence="1">
    <location>
        <begin position="29"/>
        <end position="50"/>
    </location>
</feature>
<evidence type="ECO:0000313" key="3">
    <source>
        <dbReference type="Proteomes" id="UP001549167"/>
    </source>
</evidence>
<comment type="caution">
    <text evidence="2">The sequence shown here is derived from an EMBL/GenBank/DDBJ whole genome shotgun (WGS) entry which is preliminary data.</text>
</comment>
<accession>A0ABV2KQQ7</accession>
<dbReference type="Proteomes" id="UP001549167">
    <property type="component" value="Unassembled WGS sequence"/>
</dbReference>
<reference evidence="2 3" key="1">
    <citation type="submission" date="2024-06" db="EMBL/GenBank/DDBJ databases">
        <title>Genomic Encyclopedia of Type Strains, Phase IV (KMG-IV): sequencing the most valuable type-strain genomes for metagenomic binning, comparative biology and taxonomic classification.</title>
        <authorList>
            <person name="Goeker M."/>
        </authorList>
    </citation>
    <scope>NUCLEOTIDE SEQUENCE [LARGE SCALE GENOMIC DNA]</scope>
    <source>
        <strain evidence="2 3">DSM 23520</strain>
    </source>
</reference>
<proteinExistence type="predicted"/>
<name>A0ABV2KQQ7_9BACI</name>
<keyword evidence="1" id="KW-0472">Membrane</keyword>